<dbReference type="OrthoDB" id="7432757at2"/>
<evidence type="ECO:0000313" key="1">
    <source>
        <dbReference type="EMBL" id="SBS36873.1"/>
    </source>
</evidence>
<proteinExistence type="predicted"/>
<gene>
    <name evidence="1" type="ORF">MSP8886_03879</name>
</gene>
<dbReference type="Proteomes" id="UP000092544">
    <property type="component" value="Unassembled WGS sequence"/>
</dbReference>
<protein>
    <submittedName>
        <fullName evidence="1">Thermostable hemolysin</fullName>
    </submittedName>
</protein>
<dbReference type="InterPro" id="IPR022050">
    <property type="entry name" value="T_hemolysin"/>
</dbReference>
<evidence type="ECO:0000313" key="2">
    <source>
        <dbReference type="Proteomes" id="UP000092544"/>
    </source>
</evidence>
<name>A0A1A8TUH6_9GAMM</name>
<organism evidence="1 2">
    <name type="scientific">Marinomonas spartinae</name>
    <dbReference type="NCBI Taxonomy" id="1792290"/>
    <lineage>
        <taxon>Bacteria</taxon>
        <taxon>Pseudomonadati</taxon>
        <taxon>Pseudomonadota</taxon>
        <taxon>Gammaproteobacteria</taxon>
        <taxon>Oceanospirillales</taxon>
        <taxon>Oceanospirillaceae</taxon>
        <taxon>Marinomonas</taxon>
    </lineage>
</organism>
<accession>A0A1A8TUH6</accession>
<keyword evidence="2" id="KW-1185">Reference proteome</keyword>
<dbReference type="AlphaFoldDB" id="A0A1A8TUH6"/>
<sequence length="226" mass="25696">MQSSNALYVMPEQSLIPTPTLPYEFLSAAMEDPKRINLEAFVQEGFAKKYQAHVTNFMPLLLGIHAQRLRAVVGVRRATQPLFIEQYLPVPITNMLQKHGVWTQRHAIAELGNLYSQNQRFTLPLLMTVVMSLYLSEIQYLVFSGTDKIRQLLEKLKLKLTFLADADPSKLQDQSNWGNYYTSQPKVMFIDVAKAVATALMQPELQALFGLVQANHSALLQQMRTL</sequence>
<dbReference type="STRING" id="1792290.MSP8886_03879"/>
<dbReference type="EMBL" id="FLOB01000015">
    <property type="protein sequence ID" value="SBS36873.1"/>
    <property type="molecule type" value="Genomic_DNA"/>
</dbReference>
<reference evidence="1 2" key="1">
    <citation type="submission" date="2016-06" db="EMBL/GenBank/DDBJ databases">
        <authorList>
            <person name="Kjaerup R.B."/>
            <person name="Dalgaard T.S."/>
            <person name="Juul-Madsen H.R."/>
        </authorList>
    </citation>
    <scope>NUCLEOTIDE SEQUENCE [LARGE SCALE GENOMIC DNA]</scope>
    <source>
        <strain evidence="1 2">CECT 8886</strain>
    </source>
</reference>
<dbReference type="RefSeq" id="WP_067019792.1">
    <property type="nucleotide sequence ID" value="NZ_FLOB01000015.1"/>
</dbReference>
<dbReference type="Pfam" id="PF12261">
    <property type="entry name" value="T_hemolysin"/>
    <property type="match status" value="1"/>
</dbReference>